<evidence type="ECO:0000256" key="4">
    <source>
        <dbReference type="ARBA" id="ARBA00023136"/>
    </source>
</evidence>
<feature type="transmembrane region" description="Helical" evidence="6">
    <location>
        <begin position="33"/>
        <end position="53"/>
    </location>
</feature>
<dbReference type="GO" id="GO:0046677">
    <property type="term" value="P:response to antibiotic"/>
    <property type="evidence" value="ECO:0007669"/>
    <property type="project" value="UniProtKB-KW"/>
</dbReference>
<evidence type="ECO:0000256" key="6">
    <source>
        <dbReference type="RuleBase" id="RU361157"/>
    </source>
</evidence>
<dbReference type="InterPro" id="IPR047817">
    <property type="entry name" value="ABC2_TM_bact-type"/>
</dbReference>
<organism evidence="8 9">
    <name type="scientific">Stackebrandtia endophytica</name>
    <dbReference type="NCBI Taxonomy" id="1496996"/>
    <lineage>
        <taxon>Bacteria</taxon>
        <taxon>Bacillati</taxon>
        <taxon>Actinomycetota</taxon>
        <taxon>Actinomycetes</taxon>
        <taxon>Glycomycetales</taxon>
        <taxon>Glycomycetaceae</taxon>
        <taxon>Stackebrandtia</taxon>
    </lineage>
</organism>
<keyword evidence="9" id="KW-1185">Reference proteome</keyword>
<keyword evidence="5" id="KW-0046">Antibiotic resistance</keyword>
<keyword evidence="3 6" id="KW-1133">Transmembrane helix</keyword>
<feature type="transmembrane region" description="Helical" evidence="6">
    <location>
        <begin position="65"/>
        <end position="88"/>
    </location>
</feature>
<feature type="transmembrane region" description="Helical" evidence="6">
    <location>
        <begin position="109"/>
        <end position="134"/>
    </location>
</feature>
<keyword evidence="6" id="KW-1003">Cell membrane</keyword>
<proteinExistence type="inferred from homology"/>
<gene>
    <name evidence="8" type="ORF">FB566_3776</name>
</gene>
<dbReference type="Proteomes" id="UP000317043">
    <property type="component" value="Unassembled WGS sequence"/>
</dbReference>
<dbReference type="InterPro" id="IPR051784">
    <property type="entry name" value="Nod_factor_ABC_transporter"/>
</dbReference>
<keyword evidence="6" id="KW-0813">Transport</keyword>
<dbReference type="EMBL" id="VFOW01000001">
    <property type="protein sequence ID" value="TQL78194.1"/>
    <property type="molecule type" value="Genomic_DNA"/>
</dbReference>
<keyword evidence="2 6" id="KW-0812">Transmembrane</keyword>
<dbReference type="PIRSF" id="PIRSF006648">
    <property type="entry name" value="DrrB"/>
    <property type="match status" value="1"/>
</dbReference>
<evidence type="ECO:0000259" key="7">
    <source>
        <dbReference type="PROSITE" id="PS51012"/>
    </source>
</evidence>
<evidence type="ECO:0000256" key="3">
    <source>
        <dbReference type="ARBA" id="ARBA00022989"/>
    </source>
</evidence>
<dbReference type="InParanoid" id="A0A543B040"/>
<dbReference type="PANTHER" id="PTHR43229:SF2">
    <property type="entry name" value="NODULATION PROTEIN J"/>
    <property type="match status" value="1"/>
</dbReference>
<dbReference type="InterPro" id="IPR000412">
    <property type="entry name" value="ABC_2_transport"/>
</dbReference>
<accession>A0A543B040</accession>
<dbReference type="PANTHER" id="PTHR43229">
    <property type="entry name" value="NODULATION PROTEIN J"/>
    <property type="match status" value="1"/>
</dbReference>
<dbReference type="GO" id="GO:0043190">
    <property type="term" value="C:ATP-binding cassette (ABC) transporter complex"/>
    <property type="evidence" value="ECO:0007669"/>
    <property type="project" value="InterPro"/>
</dbReference>
<evidence type="ECO:0000256" key="1">
    <source>
        <dbReference type="ARBA" id="ARBA00004141"/>
    </source>
</evidence>
<dbReference type="AlphaFoldDB" id="A0A543B040"/>
<dbReference type="RefSeq" id="WP_142042255.1">
    <property type="nucleotide sequence ID" value="NZ_JBHTGS010000004.1"/>
</dbReference>
<comment type="subcellular location">
    <subcellularLocation>
        <location evidence="6">Cell membrane</location>
        <topology evidence="6">Multi-pass membrane protein</topology>
    </subcellularLocation>
    <subcellularLocation>
        <location evidence="1">Membrane</location>
        <topology evidence="1">Multi-pass membrane protein</topology>
    </subcellularLocation>
</comment>
<dbReference type="InterPro" id="IPR013525">
    <property type="entry name" value="ABC2_TM"/>
</dbReference>
<feature type="transmembrane region" description="Helical" evidence="6">
    <location>
        <begin position="176"/>
        <end position="196"/>
    </location>
</feature>
<evidence type="ECO:0000256" key="5">
    <source>
        <dbReference type="ARBA" id="ARBA00023251"/>
    </source>
</evidence>
<keyword evidence="4 6" id="KW-0472">Membrane</keyword>
<dbReference type="Pfam" id="PF01061">
    <property type="entry name" value="ABC2_membrane"/>
    <property type="match status" value="1"/>
</dbReference>
<dbReference type="GO" id="GO:0140359">
    <property type="term" value="F:ABC-type transporter activity"/>
    <property type="evidence" value="ECO:0007669"/>
    <property type="project" value="InterPro"/>
</dbReference>
<comment type="caution">
    <text evidence="8">The sequence shown here is derived from an EMBL/GenBank/DDBJ whole genome shotgun (WGS) entry which is preliminary data.</text>
</comment>
<name>A0A543B040_9ACTN</name>
<dbReference type="OrthoDB" id="3370990at2"/>
<reference evidence="8 9" key="1">
    <citation type="submission" date="2019-06" db="EMBL/GenBank/DDBJ databases">
        <title>Sequencing the genomes of 1000 actinobacteria strains.</title>
        <authorList>
            <person name="Klenk H.-P."/>
        </authorList>
    </citation>
    <scope>NUCLEOTIDE SEQUENCE [LARGE SCALE GENOMIC DNA]</scope>
    <source>
        <strain evidence="8 9">DSM 45928</strain>
    </source>
</reference>
<dbReference type="PROSITE" id="PS51012">
    <property type="entry name" value="ABC_TM2"/>
    <property type="match status" value="1"/>
</dbReference>
<evidence type="ECO:0000256" key="2">
    <source>
        <dbReference type="ARBA" id="ARBA00022692"/>
    </source>
</evidence>
<sequence length="259" mass="27946">MNHATTAGYRPVGDILLMTGRSIRRSLRQVDNLLAGVFVPVMMMLLLTTVFGGAMSTGEFDYVDYVVPGVLLMCAGFGAAQVTMSITYDIQQGIVSRFRTMNVLPSAVLIGHVFSALLRNLASLALATGVAVLIGFRPEADLLDWLAATGILSFFILALSGLSALFGLLIKSVDAAYVPSFFFLFLPYVSSGFVPVETLPGWLQPVAEHQPMTPLIESVRSFLLGTPLGNNAWIAIAWCTGILVVSAVTTSVVWRRLKR</sequence>
<comment type="similarity">
    <text evidence="6">Belongs to the ABC-2 integral membrane protein family.</text>
</comment>
<protein>
    <recommendedName>
        <fullName evidence="6">Transport permease protein</fullName>
    </recommendedName>
</protein>
<evidence type="ECO:0000313" key="8">
    <source>
        <dbReference type="EMBL" id="TQL78194.1"/>
    </source>
</evidence>
<feature type="domain" description="ABC transmembrane type-2" evidence="7">
    <location>
        <begin position="31"/>
        <end position="257"/>
    </location>
</feature>
<evidence type="ECO:0000313" key="9">
    <source>
        <dbReference type="Proteomes" id="UP000317043"/>
    </source>
</evidence>
<feature type="transmembrane region" description="Helical" evidence="6">
    <location>
        <begin position="146"/>
        <end position="169"/>
    </location>
</feature>
<feature type="transmembrane region" description="Helical" evidence="6">
    <location>
        <begin position="232"/>
        <end position="254"/>
    </location>
</feature>